<dbReference type="EC" id="2.3.1.275" evidence="10"/>
<comment type="caution">
    <text evidence="10">Lacks conserved residue(s) required for the propagation of feature annotation.</text>
</comment>
<dbReference type="GO" id="GO:0005886">
    <property type="term" value="C:plasma membrane"/>
    <property type="evidence" value="ECO:0007669"/>
    <property type="project" value="UniProtKB-SubCell"/>
</dbReference>
<evidence type="ECO:0000256" key="8">
    <source>
        <dbReference type="ARBA" id="ARBA00023209"/>
    </source>
</evidence>
<feature type="transmembrane region" description="Helical" evidence="10">
    <location>
        <begin position="84"/>
        <end position="104"/>
    </location>
</feature>
<evidence type="ECO:0000256" key="5">
    <source>
        <dbReference type="ARBA" id="ARBA00022989"/>
    </source>
</evidence>
<dbReference type="SMART" id="SM01207">
    <property type="entry name" value="G3P_acyltransf"/>
    <property type="match status" value="1"/>
</dbReference>
<sequence length="202" mass="21567">MEVGLLLLAAYLLGSVSFAVVASWLFNLPDPRTYGSKNPGATNVLRSGKKVAAVVTLLGDAGKGWLAVILANYFSQAWQLGNEAVAGVAIAVFLGHLFPIFLGFKGGKGVATSAGVLLGLDPLLGLLVIFTWILVAMLWRISSLSAMVAALLAPIYAFILFDSKINVWATTIISLLLLWRHKSNFINLAIGKEARIGEKSRL</sequence>
<comment type="function">
    <text evidence="10">Catalyzes the transfer of an acyl group from acyl-phosphate (acyl-PO(4)) to glycerol-3-phosphate (G3P) to form lysophosphatidic acid (LPA). This enzyme utilizes acyl-phosphate as fatty acyl donor, but not acyl-CoA or acyl-ACP.</text>
</comment>
<dbReference type="KEGG" id="nco:AAW31_01385"/>
<evidence type="ECO:0000313" key="11">
    <source>
        <dbReference type="EMBL" id="AKH36764.1"/>
    </source>
</evidence>
<dbReference type="RefSeq" id="WP_046848867.1">
    <property type="nucleotide sequence ID" value="NZ_CBDIPD010000099.1"/>
</dbReference>
<dbReference type="PANTHER" id="PTHR30309:SF0">
    <property type="entry name" value="GLYCEROL-3-PHOSPHATE ACYLTRANSFERASE-RELATED"/>
    <property type="match status" value="1"/>
</dbReference>
<dbReference type="PATRIC" id="fig|44574.3.peg.321"/>
<dbReference type="EMBL" id="VNHT01000029">
    <property type="protein sequence ID" value="TYP86677.1"/>
    <property type="molecule type" value="Genomic_DNA"/>
</dbReference>
<organism evidence="11 13">
    <name type="scientific">Nitrosomonas communis</name>
    <dbReference type="NCBI Taxonomy" id="44574"/>
    <lineage>
        <taxon>Bacteria</taxon>
        <taxon>Pseudomonadati</taxon>
        <taxon>Pseudomonadota</taxon>
        <taxon>Betaproteobacteria</taxon>
        <taxon>Nitrosomonadales</taxon>
        <taxon>Nitrosomonadaceae</taxon>
        <taxon>Nitrosomonas</taxon>
    </lineage>
</organism>
<evidence type="ECO:0000256" key="3">
    <source>
        <dbReference type="ARBA" id="ARBA00022679"/>
    </source>
</evidence>
<evidence type="ECO:0000256" key="10">
    <source>
        <dbReference type="HAMAP-Rule" id="MF_01043"/>
    </source>
</evidence>
<dbReference type="HAMAP" id="MF_01043">
    <property type="entry name" value="PlsY"/>
    <property type="match status" value="1"/>
</dbReference>
<evidence type="ECO:0000256" key="1">
    <source>
        <dbReference type="ARBA" id="ARBA00022475"/>
    </source>
</evidence>
<name>A0A0F7KDA1_9PROT</name>
<comment type="subunit">
    <text evidence="10">Probably interacts with PlsX.</text>
</comment>
<dbReference type="Proteomes" id="UP000324176">
    <property type="component" value="Unassembled WGS sequence"/>
</dbReference>
<keyword evidence="9 10" id="KW-1208">Phospholipid metabolism</keyword>
<dbReference type="GO" id="GO:0008654">
    <property type="term" value="P:phospholipid biosynthetic process"/>
    <property type="evidence" value="ECO:0007669"/>
    <property type="project" value="UniProtKB-UniRule"/>
</dbReference>
<dbReference type="NCBIfam" id="TIGR00023">
    <property type="entry name" value="glycerol-3-phosphate 1-O-acyltransferase PlsY"/>
    <property type="match status" value="1"/>
</dbReference>
<comment type="similarity">
    <text evidence="10">Belongs to the PlsY family.</text>
</comment>
<evidence type="ECO:0000256" key="6">
    <source>
        <dbReference type="ARBA" id="ARBA00023098"/>
    </source>
</evidence>
<dbReference type="GO" id="GO:0043772">
    <property type="term" value="F:acyl-phosphate glycerol-3-phosphate acyltransferase activity"/>
    <property type="evidence" value="ECO:0007669"/>
    <property type="project" value="UniProtKB-UniRule"/>
</dbReference>
<reference evidence="13" key="1">
    <citation type="submission" date="2015-05" db="EMBL/GenBank/DDBJ databases">
        <title>Draft genome of Nitrosomonas communis strain Nm2.</title>
        <authorList>
            <person name="Kozlowski J.A."/>
            <person name="Kits K.D."/>
            <person name="Stein L.Y."/>
        </authorList>
    </citation>
    <scope>NUCLEOTIDE SEQUENCE [LARGE SCALE GENOMIC DNA]</scope>
    <source>
        <strain evidence="13">Nm2</strain>
    </source>
</reference>
<keyword evidence="7 10" id="KW-0472">Membrane</keyword>
<evidence type="ECO:0000256" key="7">
    <source>
        <dbReference type="ARBA" id="ARBA00023136"/>
    </source>
</evidence>
<evidence type="ECO:0000313" key="14">
    <source>
        <dbReference type="Proteomes" id="UP000324176"/>
    </source>
</evidence>
<keyword evidence="13" id="KW-1185">Reference proteome</keyword>
<dbReference type="OrthoDB" id="9777124at2"/>
<evidence type="ECO:0000256" key="9">
    <source>
        <dbReference type="ARBA" id="ARBA00023264"/>
    </source>
</evidence>
<comment type="catalytic activity">
    <reaction evidence="10">
        <text>an acyl phosphate + sn-glycerol 3-phosphate = a 1-acyl-sn-glycero-3-phosphate + phosphate</text>
        <dbReference type="Rhea" id="RHEA:34075"/>
        <dbReference type="ChEBI" id="CHEBI:43474"/>
        <dbReference type="ChEBI" id="CHEBI:57597"/>
        <dbReference type="ChEBI" id="CHEBI:57970"/>
        <dbReference type="ChEBI" id="CHEBI:59918"/>
        <dbReference type="EC" id="2.3.1.275"/>
    </reaction>
</comment>
<gene>
    <name evidence="10" type="primary">plsY</name>
    <name evidence="11" type="ORF">AAW31_01385</name>
    <name evidence="12" type="ORF">BCL69_102911</name>
</gene>
<keyword evidence="3 10" id="KW-0808">Transferase</keyword>
<dbReference type="Pfam" id="PF02660">
    <property type="entry name" value="G3P_acyltransf"/>
    <property type="match status" value="1"/>
</dbReference>
<dbReference type="EMBL" id="CP011451">
    <property type="protein sequence ID" value="AKH36764.1"/>
    <property type="molecule type" value="Genomic_DNA"/>
</dbReference>
<keyword evidence="4 10" id="KW-0812">Transmembrane</keyword>
<accession>A0A0F7KDA1</accession>
<reference evidence="12 14" key="3">
    <citation type="submission" date="2019-07" db="EMBL/GenBank/DDBJ databases">
        <title>Active sludge and wastewater microbial communities from Klosterneuburg, Austria.</title>
        <authorList>
            <person name="Wagner M."/>
        </authorList>
    </citation>
    <scope>NUCLEOTIDE SEQUENCE [LARGE SCALE GENOMIC DNA]</scope>
    <source>
        <strain evidence="12 14">Nm2</strain>
    </source>
</reference>
<dbReference type="Proteomes" id="UP000034156">
    <property type="component" value="Chromosome"/>
</dbReference>
<keyword evidence="1 10" id="KW-1003">Cell membrane</keyword>
<evidence type="ECO:0000313" key="13">
    <source>
        <dbReference type="Proteomes" id="UP000034156"/>
    </source>
</evidence>
<dbReference type="AlphaFoldDB" id="A0A0F7KDA1"/>
<keyword evidence="6 10" id="KW-0443">Lipid metabolism</keyword>
<evidence type="ECO:0000256" key="2">
    <source>
        <dbReference type="ARBA" id="ARBA00022516"/>
    </source>
</evidence>
<feature type="transmembrane region" description="Helical" evidence="10">
    <location>
        <begin position="116"/>
        <end position="139"/>
    </location>
</feature>
<comment type="pathway">
    <text evidence="10">Lipid metabolism; phospholipid metabolism.</text>
</comment>
<reference evidence="11 13" key="2">
    <citation type="journal article" date="2016" name="Genome Announc.">
        <title>Genome Sequence of Nitrosomonas communis Strain Nm2, a Mesophilic Ammonia-Oxidizing Bacterium Isolated from Mediterranean Soil.</title>
        <authorList>
            <person name="Kozlowski J.A."/>
            <person name="Kits K.D."/>
            <person name="Stein L.Y."/>
        </authorList>
    </citation>
    <scope>NUCLEOTIDE SEQUENCE [LARGE SCALE GENOMIC DNA]</scope>
    <source>
        <strain evidence="11 13">Nm2</strain>
    </source>
</reference>
<proteinExistence type="inferred from homology"/>
<dbReference type="UniPathway" id="UPA00085"/>
<comment type="subcellular location">
    <subcellularLocation>
        <location evidence="10">Cell membrane</location>
        <topology evidence="10">Multi-pass membrane protein</topology>
    </subcellularLocation>
</comment>
<evidence type="ECO:0000313" key="12">
    <source>
        <dbReference type="EMBL" id="TYP86677.1"/>
    </source>
</evidence>
<keyword evidence="11" id="KW-0012">Acyltransferase</keyword>
<keyword evidence="8 10" id="KW-0594">Phospholipid biosynthesis</keyword>
<keyword evidence="5 10" id="KW-1133">Transmembrane helix</keyword>
<protein>
    <recommendedName>
        <fullName evidence="10">Glycerol-3-phosphate acyltransferase</fullName>
    </recommendedName>
    <alternativeName>
        <fullName evidence="10">Acyl-PO4 G3P acyltransferase</fullName>
    </alternativeName>
    <alternativeName>
        <fullName evidence="10">Acyl-phosphate--glycerol-3-phosphate acyltransferase</fullName>
    </alternativeName>
    <alternativeName>
        <fullName evidence="10">G3P acyltransferase</fullName>
        <shortName evidence="10">GPAT</shortName>
        <ecNumber evidence="10">2.3.1.275</ecNumber>
    </alternativeName>
    <alternativeName>
        <fullName evidence="10">Lysophosphatidic acid synthase</fullName>
        <shortName evidence="10">LPA synthase</shortName>
    </alternativeName>
</protein>
<dbReference type="InterPro" id="IPR003811">
    <property type="entry name" value="G3P_acylTferase_PlsY"/>
</dbReference>
<evidence type="ECO:0000256" key="4">
    <source>
        <dbReference type="ARBA" id="ARBA00022692"/>
    </source>
</evidence>
<dbReference type="PANTHER" id="PTHR30309">
    <property type="entry name" value="INNER MEMBRANE PROTEIN YGIH"/>
    <property type="match status" value="1"/>
</dbReference>
<keyword evidence="2 10" id="KW-0444">Lipid biosynthesis</keyword>